<evidence type="ECO:0000256" key="2">
    <source>
        <dbReference type="SAM" id="Phobius"/>
    </source>
</evidence>
<feature type="transmembrane region" description="Helical" evidence="2">
    <location>
        <begin position="332"/>
        <end position="352"/>
    </location>
</feature>
<dbReference type="PANTHER" id="PTHR43849:SF2">
    <property type="entry name" value="BLL3936 PROTEIN"/>
    <property type="match status" value="1"/>
</dbReference>
<evidence type="ECO:0000259" key="3">
    <source>
        <dbReference type="Pfam" id="PF06808"/>
    </source>
</evidence>
<feature type="transmembrane region" description="Helical" evidence="2">
    <location>
        <begin position="358"/>
        <end position="374"/>
    </location>
</feature>
<feature type="transmembrane region" description="Helical" evidence="2">
    <location>
        <begin position="456"/>
        <end position="474"/>
    </location>
</feature>
<feature type="transmembrane region" description="Helical" evidence="2">
    <location>
        <begin position="63"/>
        <end position="84"/>
    </location>
</feature>
<gene>
    <name evidence="4" type="ORF">BV394_04285</name>
</gene>
<keyword evidence="2" id="KW-0812">Transmembrane</keyword>
<sequence length="626" mass="67159">MDIAFLAVGGLLTVYIAFSAFGFVRNSSEHYSNFILGVVVMSGLLAVRNLCDERIAGAVRPMFWPRLAFAAASLIVATLAMGYVRLNAVALETTQPFFSDTDMIVGWMMMFSILALTLIHWGLLLTSIIAISIVYFFFGYQIDNPLFQTPRYDTGFIMNYIGLGTNQGFYYLAQVAADSVYFLIIYAAILLGIGMLDMVLEVGKLTGRKVPGGAAGPAIIGSGIVASIMGQAVSNVVLTGRLTIPMMKKFGYSGTMAGSIEATASTAGQIMPPVMGLAAFIIASFLNLPYIDVALSGMYPGLLYLTGVTIAVIVYANRNRLPKLVAKVDTAIIYRLTPTFVISFGVVLWLLLGYRSPAIAGLAGIVLALVLCLFQGRYRPTLAKLYEAIEEGLTLVAILSLLLVAVGPLGQIMLTTNLSGRLGIMLIQYLPDSQILMLLGAMAVSLVLGMGLPTPVAYIIVALALVPFMQQIGIPPLQAHFFVFYFAVFSTLTPPVAVSVLAAAKLADASFLGTAKDSMKIALTTFVIPFAFVYSPELMTFPSFSWAVIPAIAEVLYIQWALSTASYGYLFRHLSGLERLGFAVASLAAFVGMTVDPVWTWVSLGVFILLAVLAWATRGQGKVATS</sequence>
<dbReference type="EMBL" id="CP019124">
    <property type="protein sequence ID" value="APX89042.1"/>
    <property type="molecule type" value="Genomic_DNA"/>
</dbReference>
<comment type="function">
    <text evidence="1">Part of the tripartite ATP-independent periplasmic (TRAP) transport system.</text>
</comment>
<keyword evidence="1" id="KW-0813">Transport</keyword>
<feature type="transmembrane region" description="Helical" evidence="2">
    <location>
        <begin position="32"/>
        <end position="51"/>
    </location>
</feature>
<feature type="transmembrane region" description="Helical" evidence="2">
    <location>
        <begin position="297"/>
        <end position="316"/>
    </location>
</feature>
<name>A0A1U7DGD5_9RHOB</name>
<keyword evidence="1" id="KW-1003">Cell membrane</keyword>
<dbReference type="Pfam" id="PF06808">
    <property type="entry name" value="DctM"/>
    <property type="match status" value="1"/>
</dbReference>
<feature type="transmembrane region" description="Helical" evidence="2">
    <location>
        <begin position="157"/>
        <end position="173"/>
    </location>
</feature>
<feature type="transmembrane region" description="Helical" evidence="2">
    <location>
        <begin position="480"/>
        <end position="506"/>
    </location>
</feature>
<dbReference type="RefSeq" id="WP_076979065.1">
    <property type="nucleotide sequence ID" value="NZ_CP019124.1"/>
</dbReference>
<evidence type="ECO:0000313" key="5">
    <source>
        <dbReference type="Proteomes" id="UP000187266"/>
    </source>
</evidence>
<dbReference type="PANTHER" id="PTHR43849">
    <property type="entry name" value="BLL3936 PROTEIN"/>
    <property type="match status" value="1"/>
</dbReference>
<keyword evidence="5" id="KW-1185">Reference proteome</keyword>
<dbReference type="STRING" id="1267768.BV394_04285"/>
<keyword evidence="2" id="KW-0472">Membrane</keyword>
<evidence type="ECO:0000313" key="4">
    <source>
        <dbReference type="EMBL" id="APX89042.1"/>
    </source>
</evidence>
<protein>
    <recommendedName>
        <fullName evidence="3">TRAP C4-dicarboxylate transport system permease DctM subunit domain-containing protein</fullName>
    </recommendedName>
</protein>
<dbReference type="AlphaFoldDB" id="A0A1U7DGD5"/>
<dbReference type="GO" id="GO:0022857">
    <property type="term" value="F:transmembrane transporter activity"/>
    <property type="evidence" value="ECO:0007669"/>
    <property type="project" value="UniProtKB-UniRule"/>
</dbReference>
<feature type="transmembrane region" description="Helical" evidence="2">
    <location>
        <begin position="179"/>
        <end position="200"/>
    </location>
</feature>
<accession>A0A1U7DGD5</accession>
<dbReference type="Proteomes" id="UP000187266">
    <property type="component" value="Chromosome"/>
</dbReference>
<dbReference type="GO" id="GO:0005886">
    <property type="term" value="C:plasma membrane"/>
    <property type="evidence" value="ECO:0007669"/>
    <property type="project" value="UniProtKB-SubCell"/>
</dbReference>
<feature type="transmembrane region" description="Helical" evidence="2">
    <location>
        <begin position="395"/>
        <end position="414"/>
    </location>
</feature>
<evidence type="ECO:0000256" key="1">
    <source>
        <dbReference type="RuleBase" id="RU369079"/>
    </source>
</evidence>
<organism evidence="4 5">
    <name type="scientific">Brevirhabdus pacifica</name>
    <dbReference type="NCBI Taxonomy" id="1267768"/>
    <lineage>
        <taxon>Bacteria</taxon>
        <taxon>Pseudomonadati</taxon>
        <taxon>Pseudomonadota</taxon>
        <taxon>Alphaproteobacteria</taxon>
        <taxon>Rhodobacterales</taxon>
        <taxon>Paracoccaceae</taxon>
        <taxon>Brevirhabdus</taxon>
    </lineage>
</organism>
<feature type="transmembrane region" description="Helical" evidence="2">
    <location>
        <begin position="598"/>
        <end position="616"/>
    </location>
</feature>
<feature type="transmembrane region" description="Helical" evidence="2">
    <location>
        <begin position="518"/>
        <end position="535"/>
    </location>
</feature>
<dbReference type="InterPro" id="IPR010656">
    <property type="entry name" value="DctM"/>
</dbReference>
<keyword evidence="1" id="KW-0997">Cell inner membrane</keyword>
<dbReference type="InterPro" id="IPR011853">
    <property type="entry name" value="TRAP_DctM-Dct_fused"/>
</dbReference>
<feature type="transmembrane region" description="Helical" evidence="2">
    <location>
        <begin position="541"/>
        <end position="562"/>
    </location>
</feature>
<feature type="transmembrane region" description="Helical" evidence="2">
    <location>
        <begin position="104"/>
        <end position="137"/>
    </location>
</feature>
<dbReference type="NCBIfam" id="TIGR02123">
    <property type="entry name" value="TRAP_fused"/>
    <property type="match status" value="1"/>
</dbReference>
<keyword evidence="2" id="KW-1133">Transmembrane helix</keyword>
<feature type="domain" description="TRAP C4-dicarboxylate transport system permease DctM subunit" evidence="3">
    <location>
        <begin position="111"/>
        <end position="539"/>
    </location>
</feature>
<comment type="subcellular location">
    <subcellularLocation>
        <location evidence="1">Cell inner membrane</location>
        <topology evidence="1">Multi-pass membrane protein</topology>
    </subcellularLocation>
</comment>
<proteinExistence type="predicted"/>
<reference evidence="4 5" key="1">
    <citation type="submission" date="2017-01" db="EMBL/GenBank/DDBJ databases">
        <title>Genomic analysis of Xuhuaishuia manganoxidans DY6-4.</title>
        <authorList>
            <person name="Wang X."/>
        </authorList>
    </citation>
    <scope>NUCLEOTIDE SEQUENCE [LARGE SCALE GENOMIC DNA]</scope>
    <source>
        <strain evidence="4 5">DY6-4</strain>
    </source>
</reference>